<accession>A0A381VJG4</accession>
<dbReference type="AlphaFoldDB" id="A0A381VJG4"/>
<evidence type="ECO:0000259" key="1">
    <source>
        <dbReference type="Pfam" id="PF13769"/>
    </source>
</evidence>
<dbReference type="EMBL" id="UINC01009009">
    <property type="protein sequence ID" value="SVA40479.1"/>
    <property type="molecule type" value="Genomic_DNA"/>
</dbReference>
<gene>
    <name evidence="2" type="ORF">METZ01_LOCUS93333</name>
</gene>
<organism evidence="2">
    <name type="scientific">marine metagenome</name>
    <dbReference type="NCBI Taxonomy" id="408172"/>
    <lineage>
        <taxon>unclassified sequences</taxon>
        <taxon>metagenomes</taxon>
        <taxon>ecological metagenomes</taxon>
    </lineage>
</organism>
<proteinExistence type="predicted"/>
<evidence type="ECO:0000313" key="2">
    <source>
        <dbReference type="EMBL" id="SVA40479.1"/>
    </source>
</evidence>
<dbReference type="InterPro" id="IPR025989">
    <property type="entry name" value="Virulence_F_dom"/>
</dbReference>
<name>A0A381VJG4_9ZZZZ</name>
<reference evidence="2" key="1">
    <citation type="submission" date="2018-05" db="EMBL/GenBank/DDBJ databases">
        <authorList>
            <person name="Lanie J.A."/>
            <person name="Ng W.-L."/>
            <person name="Kazmierczak K.M."/>
            <person name="Andrzejewski T.M."/>
            <person name="Davidsen T.M."/>
            <person name="Wayne K.J."/>
            <person name="Tettelin H."/>
            <person name="Glass J.I."/>
            <person name="Rusch D."/>
            <person name="Podicherti R."/>
            <person name="Tsui H.-C.T."/>
            <person name="Winkler M.E."/>
        </authorList>
    </citation>
    <scope>NUCLEOTIDE SEQUENCE</scope>
</reference>
<protein>
    <recommendedName>
        <fullName evidence="1">Virulence factor domain-containing protein</fullName>
    </recommendedName>
</protein>
<feature type="domain" description="Virulence factor" evidence="1">
    <location>
        <begin position="2"/>
        <end position="85"/>
    </location>
</feature>
<dbReference type="Pfam" id="PF13769">
    <property type="entry name" value="Virulence_fact"/>
    <property type="match status" value="1"/>
</dbReference>
<sequence>MYWKEIPIQVQAEDDTKSVSIPLDDRFQQAADAISMMDGSAGTDEYLSGWEWRNKKEVDDALETAAVREADRINRNMPEDFVKRIGNMYRQGTRNPSAGAIDHWMDL</sequence>